<gene>
    <name evidence="2" type="ORF">ATK74_1413</name>
</gene>
<dbReference type="OrthoDB" id="4519700at2"/>
<evidence type="ECO:0000313" key="3">
    <source>
        <dbReference type="Proteomes" id="UP000226079"/>
    </source>
</evidence>
<reference evidence="2 3" key="1">
    <citation type="submission" date="2017-10" db="EMBL/GenBank/DDBJ databases">
        <title>Sequencing the genomes of 1000 actinobacteria strains.</title>
        <authorList>
            <person name="Klenk H.-P."/>
        </authorList>
    </citation>
    <scope>NUCLEOTIDE SEQUENCE [LARGE SCALE GENOMIC DNA]</scope>
    <source>
        <strain evidence="2 3">DSM 15597</strain>
    </source>
</reference>
<dbReference type="InterPro" id="IPR016181">
    <property type="entry name" value="Acyl_CoA_acyltransferase"/>
</dbReference>
<dbReference type="Gene3D" id="3.40.630.30">
    <property type="match status" value="1"/>
</dbReference>
<evidence type="ECO:0000313" key="2">
    <source>
        <dbReference type="EMBL" id="PFG16858.1"/>
    </source>
</evidence>
<proteinExistence type="predicted"/>
<protein>
    <submittedName>
        <fullName evidence="2">Acetyltransferase (GNAT) family protein</fullName>
    </submittedName>
</protein>
<dbReference type="EMBL" id="PDJC01000001">
    <property type="protein sequence ID" value="PFG16858.1"/>
    <property type="molecule type" value="Genomic_DNA"/>
</dbReference>
<dbReference type="InterPro" id="IPR038740">
    <property type="entry name" value="BioF2-like_GNAT_dom"/>
</dbReference>
<feature type="domain" description="BioF2-like acetyltransferase" evidence="1">
    <location>
        <begin position="158"/>
        <end position="281"/>
    </location>
</feature>
<evidence type="ECO:0000259" key="1">
    <source>
        <dbReference type="Pfam" id="PF13480"/>
    </source>
</evidence>
<name>A0A2A9CR61_9ACTN</name>
<accession>A0A2A9CR61</accession>
<dbReference type="Pfam" id="PF13480">
    <property type="entry name" value="Acetyltransf_6"/>
    <property type="match status" value="1"/>
</dbReference>
<dbReference type="GO" id="GO:0016740">
    <property type="term" value="F:transferase activity"/>
    <property type="evidence" value="ECO:0007669"/>
    <property type="project" value="UniProtKB-KW"/>
</dbReference>
<dbReference type="SUPFAM" id="SSF55729">
    <property type="entry name" value="Acyl-CoA N-acyltransferases (Nat)"/>
    <property type="match status" value="1"/>
</dbReference>
<dbReference type="RefSeq" id="WP_098460352.1">
    <property type="nucleotide sequence ID" value="NZ_PDJC01000001.1"/>
</dbReference>
<comment type="caution">
    <text evidence="2">The sequence shown here is derived from an EMBL/GenBank/DDBJ whole genome shotgun (WGS) entry which is preliminary data.</text>
</comment>
<dbReference type="AlphaFoldDB" id="A0A2A9CR61"/>
<keyword evidence="3" id="KW-1185">Reference proteome</keyword>
<keyword evidence="2" id="KW-0808">Transferase</keyword>
<dbReference type="Proteomes" id="UP000226079">
    <property type="component" value="Unassembled WGS sequence"/>
</dbReference>
<organism evidence="2 3">
    <name type="scientific">Propionicimonas paludicola</name>
    <dbReference type="NCBI Taxonomy" id="185243"/>
    <lineage>
        <taxon>Bacteria</taxon>
        <taxon>Bacillati</taxon>
        <taxon>Actinomycetota</taxon>
        <taxon>Actinomycetes</taxon>
        <taxon>Propionibacteriales</taxon>
        <taxon>Nocardioidaceae</taxon>
        <taxon>Propionicimonas</taxon>
    </lineage>
</organism>
<sequence>MITVLEHAADLPAEWDDVVGDNLYLRRDFLAFMETCEDCRQRYHLVWDAAGHLDTVFMTYVRDHYNLAMFTPRRYEVTMTFVYVPLSVTRPGIAWGACRDEALAYIRGIRGYAMLLNLPPGDYPGFATGLTCPKCILDVAWPTFDAYLAGLRSHYRNRYTKALRRSSGPTLRWLDDNSEFDEQLYELYEQVYDHSSLKIEKLPISFFRGPFFRILVLSDDDGPQGFVQFLPNGDELIFEFVGFNYATNRTYDTYLRLLLEIVRYGIDEGYSSIDFGQTADDTKLKLGAQYTMLYAALHHSNPLLNSIGKKLAPALQYTPITTDFQVFRATPLAEERPSEAPLLEEPDTEDAA</sequence>